<evidence type="ECO:0000313" key="1">
    <source>
        <dbReference type="EMBL" id="KAG0414709.1"/>
    </source>
</evidence>
<organism evidence="1 2">
    <name type="scientific">Ixodes persulcatus</name>
    <name type="common">Taiga tick</name>
    <dbReference type="NCBI Taxonomy" id="34615"/>
    <lineage>
        <taxon>Eukaryota</taxon>
        <taxon>Metazoa</taxon>
        <taxon>Ecdysozoa</taxon>
        <taxon>Arthropoda</taxon>
        <taxon>Chelicerata</taxon>
        <taxon>Arachnida</taxon>
        <taxon>Acari</taxon>
        <taxon>Parasitiformes</taxon>
        <taxon>Ixodida</taxon>
        <taxon>Ixodoidea</taxon>
        <taxon>Ixodidae</taxon>
        <taxon>Ixodinae</taxon>
        <taxon>Ixodes</taxon>
    </lineage>
</organism>
<feature type="non-terminal residue" evidence="1">
    <location>
        <position position="1"/>
    </location>
</feature>
<dbReference type="Proteomes" id="UP000805193">
    <property type="component" value="Unassembled WGS sequence"/>
</dbReference>
<protein>
    <submittedName>
        <fullName evidence="1">Uncharacterized protein</fullName>
    </submittedName>
</protein>
<proteinExistence type="predicted"/>
<accession>A0AC60P5J4</accession>
<dbReference type="EMBL" id="JABSTQ010011153">
    <property type="protein sequence ID" value="KAG0414709.1"/>
    <property type="molecule type" value="Genomic_DNA"/>
</dbReference>
<reference evidence="1 2" key="1">
    <citation type="journal article" date="2020" name="Cell">
        <title>Large-Scale Comparative Analyses of Tick Genomes Elucidate Their Genetic Diversity and Vector Capacities.</title>
        <authorList>
            <consortium name="Tick Genome and Microbiome Consortium (TIGMIC)"/>
            <person name="Jia N."/>
            <person name="Wang J."/>
            <person name="Shi W."/>
            <person name="Du L."/>
            <person name="Sun Y."/>
            <person name="Zhan W."/>
            <person name="Jiang J.F."/>
            <person name="Wang Q."/>
            <person name="Zhang B."/>
            <person name="Ji P."/>
            <person name="Bell-Sakyi L."/>
            <person name="Cui X.M."/>
            <person name="Yuan T.T."/>
            <person name="Jiang B.G."/>
            <person name="Yang W.F."/>
            <person name="Lam T.T."/>
            <person name="Chang Q.C."/>
            <person name="Ding S.J."/>
            <person name="Wang X.J."/>
            <person name="Zhu J.G."/>
            <person name="Ruan X.D."/>
            <person name="Zhao L."/>
            <person name="Wei J.T."/>
            <person name="Ye R.Z."/>
            <person name="Que T.C."/>
            <person name="Du C.H."/>
            <person name="Zhou Y.H."/>
            <person name="Cheng J.X."/>
            <person name="Dai P.F."/>
            <person name="Guo W.B."/>
            <person name="Han X.H."/>
            <person name="Huang E.J."/>
            <person name="Li L.F."/>
            <person name="Wei W."/>
            <person name="Gao Y.C."/>
            <person name="Liu J.Z."/>
            <person name="Shao H.Z."/>
            <person name="Wang X."/>
            <person name="Wang C.C."/>
            <person name="Yang T.C."/>
            <person name="Huo Q.B."/>
            <person name="Li W."/>
            <person name="Chen H.Y."/>
            <person name="Chen S.E."/>
            <person name="Zhou L.G."/>
            <person name="Ni X.B."/>
            <person name="Tian J.H."/>
            <person name="Sheng Y."/>
            <person name="Liu T."/>
            <person name="Pan Y.S."/>
            <person name="Xia L.Y."/>
            <person name="Li J."/>
            <person name="Zhao F."/>
            <person name="Cao W.C."/>
        </authorList>
    </citation>
    <scope>NUCLEOTIDE SEQUENCE [LARGE SCALE GENOMIC DNA]</scope>
    <source>
        <strain evidence="1">Iper-2018</strain>
    </source>
</reference>
<gene>
    <name evidence="1" type="ORF">HPB47_008117</name>
</gene>
<sequence length="328" mass="35715">SSLENISSEAILCLSFAEAFCRKSDTSTSPSLWVGTHLGSVLAVSLTVPNESRHQQPVIASPSGSMFRLKGPILSISFLDGNGLLMLPSSEQWKDRTDSRDREDRRLRSTLSGGGRARVSPTSSQSLEPRDAQFAVLASEKQARIVALPSQTCLYKATLTETSFVVCTEVLSMKSIDKLDSSFSRSRSSSMSSLENISSEAILCLSFAEAFCRKSGSMFRLKGPILSISFLDGNGLLMLPSSEQWKDRADSRDREDRRLRSTLSGGGRARVSPTSSQSLEPRDAQFAVLASEKQARIVALPSQTCLYKATLTETSFVVCTEVLSMKSI</sequence>
<name>A0AC60P5J4_IXOPE</name>
<feature type="non-terminal residue" evidence="1">
    <location>
        <position position="328"/>
    </location>
</feature>
<comment type="caution">
    <text evidence="1">The sequence shown here is derived from an EMBL/GenBank/DDBJ whole genome shotgun (WGS) entry which is preliminary data.</text>
</comment>
<keyword evidence="2" id="KW-1185">Reference proteome</keyword>
<evidence type="ECO:0000313" key="2">
    <source>
        <dbReference type="Proteomes" id="UP000805193"/>
    </source>
</evidence>